<dbReference type="EMBL" id="QYRT01000012">
    <property type="protein sequence ID" value="TIH37457.1"/>
    <property type="molecule type" value="Genomic_DNA"/>
</dbReference>
<dbReference type="EC" id="2.5.1.3" evidence="10"/>
<dbReference type="HAMAP" id="MF_00097">
    <property type="entry name" value="TMP_synthase"/>
    <property type="match status" value="1"/>
</dbReference>
<feature type="binding site" evidence="10">
    <location>
        <position position="74"/>
    </location>
    <ligand>
        <name>Mg(2+)</name>
        <dbReference type="ChEBI" id="CHEBI:18420"/>
    </ligand>
</feature>
<name>A0A4T2C0J6_9MICO</name>
<sequence>MSSAPRGFDPAVYFVTDTALCGDRGVVETVRQAVLGGVHTVQVRAKNESAAEAFELLVAVGQVCQGHATVLMNDRVDVYLAAKAAGAWVQGVHVGQGDLPVRWVRELVGSEAIVGLTANTAAHFDAIGALTPGTVSYAGVGVIRPTSTKADHPEPLGIDGFAGFALASSVPCVAIGGVRRDDLPAIRQAGGVGAAVVSLLCLAADPRREAELLVAAWNSPAADTTAPVARRVGERDNE</sequence>
<reference evidence="14 15" key="1">
    <citation type="journal article" date="2019" name="Microorganisms">
        <title>Systematic Affiliation and Genome Analysis of Subtercola vilae DB165(T) with Particular Emphasis on Cold Adaptation of an Isolate from a High-Altitude Cold Volcano Lake.</title>
        <authorList>
            <person name="Villalobos A.S."/>
            <person name="Wiese J."/>
            <person name="Imhoff J.F."/>
            <person name="Dorador C."/>
            <person name="Keller A."/>
            <person name="Hentschel U."/>
        </authorList>
    </citation>
    <scope>NUCLEOTIDE SEQUENCE [LARGE SCALE GENOMIC DNA]</scope>
    <source>
        <strain evidence="14 15">DB165</strain>
    </source>
</reference>
<comment type="cofactor">
    <cofactor evidence="10">
        <name>Mg(2+)</name>
        <dbReference type="ChEBI" id="CHEBI:18420"/>
    </cofactor>
    <text evidence="10">Binds 1 Mg(2+) ion per subunit.</text>
</comment>
<evidence type="ECO:0000256" key="10">
    <source>
        <dbReference type="HAMAP-Rule" id="MF_00097"/>
    </source>
</evidence>
<evidence type="ECO:0000313" key="15">
    <source>
        <dbReference type="Proteomes" id="UP000306192"/>
    </source>
</evidence>
<feature type="domain" description="Thiamine phosphate synthase/TenI" evidence="13">
    <location>
        <begin position="12"/>
        <end position="198"/>
    </location>
</feature>
<evidence type="ECO:0000256" key="6">
    <source>
        <dbReference type="ARBA" id="ARBA00022977"/>
    </source>
</evidence>
<dbReference type="UniPathway" id="UPA00060">
    <property type="reaction ID" value="UER00141"/>
</dbReference>
<evidence type="ECO:0000256" key="3">
    <source>
        <dbReference type="ARBA" id="ARBA00022679"/>
    </source>
</evidence>
<dbReference type="GO" id="GO:0000287">
    <property type="term" value="F:magnesium ion binding"/>
    <property type="evidence" value="ECO:0007669"/>
    <property type="project" value="UniProtKB-UniRule"/>
</dbReference>
<dbReference type="OrthoDB" id="3243336at2"/>
<keyword evidence="3 10" id="KW-0808">Transferase</keyword>
<feature type="binding site" evidence="10">
    <location>
        <position position="117"/>
    </location>
    <ligand>
        <name>4-amino-2-methyl-5-(diphosphooxymethyl)pyrimidine</name>
        <dbReference type="ChEBI" id="CHEBI:57841"/>
    </ligand>
</feature>
<evidence type="ECO:0000259" key="13">
    <source>
        <dbReference type="Pfam" id="PF02581"/>
    </source>
</evidence>
<feature type="binding site" evidence="10">
    <location>
        <position position="149"/>
    </location>
    <ligand>
        <name>4-amino-2-methyl-5-(diphosphooxymethyl)pyrimidine</name>
        <dbReference type="ChEBI" id="CHEBI:57841"/>
    </ligand>
</feature>
<feature type="binding site" evidence="10">
    <location>
        <position position="73"/>
    </location>
    <ligand>
        <name>4-amino-2-methyl-5-(diphosphooxymethyl)pyrimidine</name>
        <dbReference type="ChEBI" id="CHEBI:57841"/>
    </ligand>
</feature>
<keyword evidence="5 10" id="KW-0460">Magnesium</keyword>
<dbReference type="GO" id="GO:0005737">
    <property type="term" value="C:cytoplasm"/>
    <property type="evidence" value="ECO:0007669"/>
    <property type="project" value="TreeGrafter"/>
</dbReference>
<comment type="pathway">
    <text evidence="2 10 12">Cofactor biosynthesis; thiamine diphosphate biosynthesis; thiamine phosphate from 4-amino-2-methyl-5-diphosphomethylpyrimidine and 4-methyl-5-(2-phosphoethyl)-thiazole: step 1/1.</text>
</comment>
<comment type="catalytic activity">
    <reaction evidence="8 10 11">
        <text>2-(2-carboxy-4-methylthiazol-5-yl)ethyl phosphate + 4-amino-2-methyl-5-(diphosphooxymethyl)pyrimidine + 2 H(+) = thiamine phosphate + CO2 + diphosphate</text>
        <dbReference type="Rhea" id="RHEA:47848"/>
        <dbReference type="ChEBI" id="CHEBI:15378"/>
        <dbReference type="ChEBI" id="CHEBI:16526"/>
        <dbReference type="ChEBI" id="CHEBI:33019"/>
        <dbReference type="ChEBI" id="CHEBI:37575"/>
        <dbReference type="ChEBI" id="CHEBI:57841"/>
        <dbReference type="ChEBI" id="CHEBI:62890"/>
        <dbReference type="EC" id="2.5.1.3"/>
    </reaction>
</comment>
<evidence type="ECO:0000256" key="11">
    <source>
        <dbReference type="RuleBase" id="RU003826"/>
    </source>
</evidence>
<evidence type="ECO:0000256" key="4">
    <source>
        <dbReference type="ARBA" id="ARBA00022723"/>
    </source>
</evidence>
<proteinExistence type="inferred from homology"/>
<organism evidence="14 15">
    <name type="scientific">Subtercola vilae</name>
    <dbReference type="NCBI Taxonomy" id="2056433"/>
    <lineage>
        <taxon>Bacteria</taxon>
        <taxon>Bacillati</taxon>
        <taxon>Actinomycetota</taxon>
        <taxon>Actinomycetes</taxon>
        <taxon>Micrococcales</taxon>
        <taxon>Microbacteriaceae</taxon>
        <taxon>Subtercola</taxon>
    </lineage>
</organism>
<dbReference type="InterPro" id="IPR013785">
    <property type="entry name" value="Aldolase_TIM"/>
</dbReference>
<dbReference type="InterPro" id="IPR036206">
    <property type="entry name" value="ThiamineP_synth_sf"/>
</dbReference>
<evidence type="ECO:0000313" key="14">
    <source>
        <dbReference type="EMBL" id="TIH37457.1"/>
    </source>
</evidence>
<comment type="catalytic activity">
    <reaction evidence="9 10 11">
        <text>2-[(2R,5Z)-2-carboxy-4-methylthiazol-5(2H)-ylidene]ethyl phosphate + 4-amino-2-methyl-5-(diphosphooxymethyl)pyrimidine + 2 H(+) = thiamine phosphate + CO2 + diphosphate</text>
        <dbReference type="Rhea" id="RHEA:47844"/>
        <dbReference type="ChEBI" id="CHEBI:15378"/>
        <dbReference type="ChEBI" id="CHEBI:16526"/>
        <dbReference type="ChEBI" id="CHEBI:33019"/>
        <dbReference type="ChEBI" id="CHEBI:37575"/>
        <dbReference type="ChEBI" id="CHEBI:57841"/>
        <dbReference type="ChEBI" id="CHEBI:62899"/>
        <dbReference type="EC" id="2.5.1.3"/>
    </reaction>
</comment>
<dbReference type="PANTHER" id="PTHR20857:SF15">
    <property type="entry name" value="THIAMINE-PHOSPHATE SYNTHASE"/>
    <property type="match status" value="1"/>
</dbReference>
<gene>
    <name evidence="10 14" type="primary">thiE</name>
    <name evidence="14" type="ORF">D4765_08560</name>
</gene>
<dbReference type="Pfam" id="PF02581">
    <property type="entry name" value="TMP-TENI"/>
    <property type="match status" value="1"/>
</dbReference>
<dbReference type="InterPro" id="IPR034291">
    <property type="entry name" value="TMP_synthase"/>
</dbReference>
<dbReference type="CDD" id="cd00564">
    <property type="entry name" value="TMP_TenI"/>
    <property type="match status" value="1"/>
</dbReference>
<dbReference type="PANTHER" id="PTHR20857">
    <property type="entry name" value="THIAMINE-PHOSPHATE PYROPHOSPHORYLASE"/>
    <property type="match status" value="1"/>
</dbReference>
<dbReference type="SUPFAM" id="SSF51391">
    <property type="entry name" value="Thiamin phosphate synthase"/>
    <property type="match status" value="1"/>
</dbReference>
<protein>
    <recommendedName>
        <fullName evidence="10">Thiamine-phosphate synthase</fullName>
        <shortName evidence="10">TP synthase</shortName>
        <shortName evidence="10">TPS</shortName>
        <ecNumber evidence="10">2.5.1.3</ecNumber>
    </recommendedName>
    <alternativeName>
        <fullName evidence="10">Thiamine-phosphate pyrophosphorylase</fullName>
        <shortName evidence="10">TMP pyrophosphorylase</shortName>
        <shortName evidence="10">TMP-PPase</shortName>
    </alternativeName>
</protein>
<comment type="catalytic activity">
    <reaction evidence="7 10 11">
        <text>4-methyl-5-(2-phosphooxyethyl)-thiazole + 4-amino-2-methyl-5-(diphosphooxymethyl)pyrimidine + H(+) = thiamine phosphate + diphosphate</text>
        <dbReference type="Rhea" id="RHEA:22328"/>
        <dbReference type="ChEBI" id="CHEBI:15378"/>
        <dbReference type="ChEBI" id="CHEBI:33019"/>
        <dbReference type="ChEBI" id="CHEBI:37575"/>
        <dbReference type="ChEBI" id="CHEBI:57841"/>
        <dbReference type="ChEBI" id="CHEBI:58296"/>
        <dbReference type="EC" id="2.5.1.3"/>
    </reaction>
</comment>
<evidence type="ECO:0000256" key="7">
    <source>
        <dbReference type="ARBA" id="ARBA00047334"/>
    </source>
</evidence>
<dbReference type="InterPro" id="IPR022998">
    <property type="entry name" value="ThiamineP_synth_TenI"/>
</dbReference>
<dbReference type="NCBIfam" id="TIGR00693">
    <property type="entry name" value="thiE"/>
    <property type="match status" value="1"/>
</dbReference>
<feature type="binding site" evidence="10">
    <location>
        <begin position="146"/>
        <end position="148"/>
    </location>
    <ligand>
        <name>2-[(2R,5Z)-2-carboxy-4-methylthiazol-5(2H)-ylidene]ethyl phosphate</name>
        <dbReference type="ChEBI" id="CHEBI:62899"/>
    </ligand>
</feature>
<accession>A0A4T2C0J6</accession>
<dbReference type="GO" id="GO:0004789">
    <property type="term" value="F:thiamine-phosphate diphosphorylase activity"/>
    <property type="evidence" value="ECO:0007669"/>
    <property type="project" value="UniProtKB-UniRule"/>
</dbReference>
<dbReference type="GO" id="GO:0009229">
    <property type="term" value="P:thiamine diphosphate biosynthetic process"/>
    <property type="evidence" value="ECO:0007669"/>
    <property type="project" value="UniProtKB-UniRule"/>
</dbReference>
<dbReference type="AlphaFoldDB" id="A0A4T2C0J6"/>
<evidence type="ECO:0000256" key="9">
    <source>
        <dbReference type="ARBA" id="ARBA00047883"/>
    </source>
</evidence>
<comment type="caution">
    <text evidence="14">The sequence shown here is derived from an EMBL/GenBank/DDBJ whole genome shotgun (WGS) entry which is preliminary data.</text>
</comment>
<evidence type="ECO:0000256" key="1">
    <source>
        <dbReference type="ARBA" id="ARBA00003814"/>
    </source>
</evidence>
<feature type="binding site" evidence="10">
    <location>
        <position position="177"/>
    </location>
    <ligand>
        <name>2-[(2R,5Z)-2-carboxy-4-methylthiazol-5(2H)-ylidene]ethyl phosphate</name>
        <dbReference type="ChEBI" id="CHEBI:62899"/>
    </ligand>
</feature>
<feature type="binding site" evidence="10">
    <location>
        <position position="98"/>
    </location>
    <ligand>
        <name>Mg(2+)</name>
        <dbReference type="ChEBI" id="CHEBI:18420"/>
    </ligand>
</feature>
<evidence type="ECO:0000256" key="5">
    <source>
        <dbReference type="ARBA" id="ARBA00022842"/>
    </source>
</evidence>
<comment type="similarity">
    <text evidence="10 11">Belongs to the thiamine-phosphate synthase family.</text>
</comment>
<dbReference type="Proteomes" id="UP000306192">
    <property type="component" value="Unassembled WGS sequence"/>
</dbReference>
<keyword evidence="4 10" id="KW-0479">Metal-binding</keyword>
<feature type="binding site" evidence="10">
    <location>
        <begin position="197"/>
        <end position="198"/>
    </location>
    <ligand>
        <name>2-[(2R,5Z)-2-carboxy-4-methylthiazol-5(2H)-ylidene]ethyl phosphate</name>
        <dbReference type="ChEBI" id="CHEBI:62899"/>
    </ligand>
</feature>
<dbReference type="Gene3D" id="3.20.20.70">
    <property type="entry name" value="Aldolase class I"/>
    <property type="match status" value="1"/>
</dbReference>
<keyword evidence="6 10" id="KW-0784">Thiamine biosynthesis</keyword>
<comment type="function">
    <text evidence="1 10">Condenses 4-methyl-5-(beta-hydroxyethyl)thiazole monophosphate (THZ-P) and 2-methyl-4-amino-5-hydroxymethyl pyrimidine pyrophosphate (HMP-PP) to form thiamine monophosphate (TMP).</text>
</comment>
<evidence type="ECO:0000256" key="8">
    <source>
        <dbReference type="ARBA" id="ARBA00047851"/>
    </source>
</evidence>
<keyword evidence="15" id="KW-1185">Reference proteome</keyword>
<feature type="binding site" evidence="10">
    <location>
        <begin position="42"/>
        <end position="46"/>
    </location>
    <ligand>
        <name>4-amino-2-methyl-5-(diphosphooxymethyl)pyrimidine</name>
        <dbReference type="ChEBI" id="CHEBI:57841"/>
    </ligand>
</feature>
<dbReference type="GO" id="GO:0009228">
    <property type="term" value="P:thiamine biosynthetic process"/>
    <property type="evidence" value="ECO:0007669"/>
    <property type="project" value="UniProtKB-KW"/>
</dbReference>
<evidence type="ECO:0000256" key="2">
    <source>
        <dbReference type="ARBA" id="ARBA00005165"/>
    </source>
</evidence>
<evidence type="ECO:0000256" key="12">
    <source>
        <dbReference type="RuleBase" id="RU004253"/>
    </source>
</evidence>